<evidence type="ECO:0000256" key="1">
    <source>
        <dbReference type="ARBA" id="ARBA00004177"/>
    </source>
</evidence>
<gene>
    <name evidence="5" type="ORF">JKP88DRAFT_88776</name>
</gene>
<proteinExistence type="inferred from homology"/>
<dbReference type="PANTHER" id="PTHR22761">
    <property type="entry name" value="CHARGED MULTIVESICULAR BODY PROTEIN"/>
    <property type="match status" value="1"/>
</dbReference>
<comment type="similarity">
    <text evidence="2">Belongs to the SNF7 family.</text>
</comment>
<name>A0A836CAA0_9STRA</name>
<dbReference type="GO" id="GO:0000815">
    <property type="term" value="C:ESCRT III complex"/>
    <property type="evidence" value="ECO:0007669"/>
    <property type="project" value="TreeGrafter"/>
</dbReference>
<feature type="region of interest" description="Disordered" evidence="4">
    <location>
        <begin position="201"/>
        <end position="234"/>
    </location>
</feature>
<evidence type="ECO:0000256" key="3">
    <source>
        <dbReference type="ARBA" id="ARBA00022753"/>
    </source>
</evidence>
<keyword evidence="6" id="KW-1185">Reference proteome</keyword>
<dbReference type="OrthoDB" id="5592979at2759"/>
<dbReference type="GO" id="GO:0006900">
    <property type="term" value="P:vesicle budding from membrane"/>
    <property type="evidence" value="ECO:0007669"/>
    <property type="project" value="TreeGrafter"/>
</dbReference>
<comment type="caution">
    <text evidence="5">The sequence shown here is derived from an EMBL/GenBank/DDBJ whole genome shotgun (WGS) entry which is preliminary data.</text>
</comment>
<dbReference type="GO" id="GO:0005771">
    <property type="term" value="C:multivesicular body"/>
    <property type="evidence" value="ECO:0007669"/>
    <property type="project" value="TreeGrafter"/>
</dbReference>
<evidence type="ECO:0000313" key="5">
    <source>
        <dbReference type="EMBL" id="KAG5177041.1"/>
    </source>
</evidence>
<dbReference type="Proteomes" id="UP000664859">
    <property type="component" value="Unassembled WGS sequence"/>
</dbReference>
<evidence type="ECO:0000256" key="2">
    <source>
        <dbReference type="ARBA" id="ARBA00006190"/>
    </source>
</evidence>
<evidence type="ECO:0000256" key="4">
    <source>
        <dbReference type="SAM" id="MobiDB-lite"/>
    </source>
</evidence>
<dbReference type="InterPro" id="IPR005024">
    <property type="entry name" value="Snf7_fam"/>
</dbReference>
<dbReference type="AlphaFoldDB" id="A0A836CAA0"/>
<comment type="subcellular location">
    <subcellularLocation>
        <location evidence="1">Endosome</location>
    </subcellularLocation>
</comment>
<dbReference type="Gene3D" id="1.10.287.1060">
    <property type="entry name" value="ESAT-6-like"/>
    <property type="match status" value="1"/>
</dbReference>
<reference evidence="5" key="1">
    <citation type="submission" date="2021-02" db="EMBL/GenBank/DDBJ databases">
        <title>First Annotated Genome of the Yellow-green Alga Tribonema minus.</title>
        <authorList>
            <person name="Mahan K.M."/>
        </authorList>
    </citation>
    <scope>NUCLEOTIDE SEQUENCE</scope>
    <source>
        <strain evidence="5">UTEX B ZZ1240</strain>
    </source>
</reference>
<dbReference type="PANTHER" id="PTHR22761:SF10">
    <property type="entry name" value="GH13992P"/>
    <property type="match status" value="1"/>
</dbReference>
<feature type="region of interest" description="Disordered" evidence="4">
    <location>
        <begin position="1"/>
        <end position="21"/>
    </location>
</feature>
<keyword evidence="3" id="KW-0967">Endosome</keyword>
<organism evidence="5 6">
    <name type="scientific">Tribonema minus</name>
    <dbReference type="NCBI Taxonomy" id="303371"/>
    <lineage>
        <taxon>Eukaryota</taxon>
        <taxon>Sar</taxon>
        <taxon>Stramenopiles</taxon>
        <taxon>Ochrophyta</taxon>
        <taxon>PX clade</taxon>
        <taxon>Xanthophyceae</taxon>
        <taxon>Tribonematales</taxon>
        <taxon>Tribonemataceae</taxon>
        <taxon>Tribonema</taxon>
    </lineage>
</organism>
<dbReference type="Pfam" id="PF03357">
    <property type="entry name" value="Snf7"/>
    <property type="match status" value="1"/>
</dbReference>
<dbReference type="GO" id="GO:0032511">
    <property type="term" value="P:late endosome to vacuole transport via multivesicular body sorting pathway"/>
    <property type="evidence" value="ECO:0007669"/>
    <property type="project" value="TreeGrafter"/>
</dbReference>
<accession>A0A836CAA0</accession>
<protein>
    <submittedName>
        <fullName evidence="5">Snf7-domain-containing protein</fullName>
    </submittedName>
</protein>
<dbReference type="EMBL" id="JAFCMP010000530">
    <property type="protein sequence ID" value="KAG5177041.1"/>
    <property type="molecule type" value="Genomic_DNA"/>
</dbReference>
<dbReference type="GO" id="GO:0009898">
    <property type="term" value="C:cytoplasmic side of plasma membrane"/>
    <property type="evidence" value="ECO:0007669"/>
    <property type="project" value="TreeGrafter"/>
</dbReference>
<sequence>MNLFGKKKSAASGTPTDPTPTIMKLQETIDTLEKRETHLQKKIKAQLLEAKAKSQTDKKGALFALKRKKMYEAEINKINGARITLEQQKIALEGSNTNLQTFQAMNSGRKAMQAARGQLDVDDVDAVMDDIQEEMDIADQIGEAIARPAEGLFDDDDLLAELGAMEEAEMEETLLAAPAVPARPPSAAMAAGSPTLVVPGGARQPVAAGSGSSGMDLPSVPTGDVRVPAAEEDEDLRALRELEASML</sequence>
<evidence type="ECO:0000313" key="6">
    <source>
        <dbReference type="Proteomes" id="UP000664859"/>
    </source>
</evidence>